<accession>A0A7D5Z3Q8</accession>
<evidence type="ECO:0000313" key="1">
    <source>
        <dbReference type="EMBL" id="QLI80703.1"/>
    </source>
</evidence>
<protein>
    <submittedName>
        <fullName evidence="1">Uncharacterized protein</fullName>
    </submittedName>
</protein>
<dbReference type="KEGG" id="cfon:HZU75_03685"/>
<sequence length="62" mass="7164">MVQFDLINDALSKQQSKALLSNEITTELEQCIALCAKLKIDFYDCLAHARIDYEKHLRDAQH</sequence>
<organism evidence="1 2">
    <name type="scientific">Chitinibacter fontanus</name>
    <dbReference type="NCBI Taxonomy" id="1737446"/>
    <lineage>
        <taxon>Bacteria</taxon>
        <taxon>Pseudomonadati</taxon>
        <taxon>Pseudomonadota</taxon>
        <taxon>Betaproteobacteria</taxon>
        <taxon>Neisseriales</taxon>
        <taxon>Chitinibacteraceae</taxon>
        <taxon>Chitinibacter</taxon>
    </lineage>
</organism>
<dbReference type="RefSeq" id="WP_180307839.1">
    <property type="nucleotide sequence ID" value="NZ_CP058952.1"/>
</dbReference>
<dbReference type="Proteomes" id="UP000510822">
    <property type="component" value="Chromosome"/>
</dbReference>
<reference evidence="1 2" key="1">
    <citation type="journal article" date="2016" name="Int. J. Syst. Evol. Microbiol.">
        <title>Chitinibacter fontanus sp. nov., isolated from a spring.</title>
        <authorList>
            <person name="Sheu S.Y."/>
            <person name="Li Y.S."/>
            <person name="Young C.C."/>
            <person name="Chen W.M."/>
        </authorList>
    </citation>
    <scope>NUCLEOTIDE SEQUENCE [LARGE SCALE GENOMIC DNA]</scope>
    <source>
        <strain evidence="1 2">STM-7</strain>
    </source>
</reference>
<dbReference type="AlphaFoldDB" id="A0A7D5Z3Q8"/>
<name>A0A7D5Z3Q8_9NEIS</name>
<keyword evidence="2" id="KW-1185">Reference proteome</keyword>
<gene>
    <name evidence="1" type="ORF">HZU75_03685</name>
</gene>
<proteinExistence type="predicted"/>
<dbReference type="EMBL" id="CP058952">
    <property type="protein sequence ID" value="QLI80703.1"/>
    <property type="molecule type" value="Genomic_DNA"/>
</dbReference>
<evidence type="ECO:0000313" key="2">
    <source>
        <dbReference type="Proteomes" id="UP000510822"/>
    </source>
</evidence>